<feature type="compositionally biased region" description="Gly residues" evidence="1">
    <location>
        <begin position="54"/>
        <end position="76"/>
    </location>
</feature>
<protein>
    <submittedName>
        <fullName evidence="2">Uncharacterized protein</fullName>
    </submittedName>
</protein>
<dbReference type="EMBL" id="MU826851">
    <property type="protein sequence ID" value="KAJ7371136.1"/>
    <property type="molecule type" value="Genomic_DNA"/>
</dbReference>
<reference evidence="2" key="1">
    <citation type="submission" date="2023-01" db="EMBL/GenBank/DDBJ databases">
        <title>Genome assembly of the deep-sea coral Lophelia pertusa.</title>
        <authorList>
            <person name="Herrera S."/>
            <person name="Cordes E."/>
        </authorList>
    </citation>
    <scope>NUCLEOTIDE SEQUENCE</scope>
    <source>
        <strain evidence="2">USNM1676648</strain>
        <tissue evidence="2">Polyp</tissue>
    </source>
</reference>
<gene>
    <name evidence="2" type="ORF">OS493_027824</name>
</gene>
<feature type="region of interest" description="Disordered" evidence="1">
    <location>
        <begin position="1"/>
        <end position="76"/>
    </location>
</feature>
<name>A0A9W9YXE9_9CNID</name>
<proteinExistence type="predicted"/>
<sequence>MIIGKQEEVNKPTRKDTRNSGRFRGKPRLNQTRIHQLINQKTTGHRLAPASKPSGGGGGDWLGLGGWRGRRCGPGS</sequence>
<feature type="compositionally biased region" description="Polar residues" evidence="1">
    <location>
        <begin position="29"/>
        <end position="42"/>
    </location>
</feature>
<organism evidence="2 3">
    <name type="scientific">Desmophyllum pertusum</name>
    <dbReference type="NCBI Taxonomy" id="174260"/>
    <lineage>
        <taxon>Eukaryota</taxon>
        <taxon>Metazoa</taxon>
        <taxon>Cnidaria</taxon>
        <taxon>Anthozoa</taxon>
        <taxon>Hexacorallia</taxon>
        <taxon>Scleractinia</taxon>
        <taxon>Caryophylliina</taxon>
        <taxon>Caryophylliidae</taxon>
        <taxon>Desmophyllum</taxon>
    </lineage>
</organism>
<evidence type="ECO:0000313" key="2">
    <source>
        <dbReference type="EMBL" id="KAJ7371136.1"/>
    </source>
</evidence>
<dbReference type="Proteomes" id="UP001163046">
    <property type="component" value="Unassembled WGS sequence"/>
</dbReference>
<dbReference type="AlphaFoldDB" id="A0A9W9YXE9"/>
<evidence type="ECO:0000313" key="3">
    <source>
        <dbReference type="Proteomes" id="UP001163046"/>
    </source>
</evidence>
<comment type="caution">
    <text evidence="2">The sequence shown here is derived from an EMBL/GenBank/DDBJ whole genome shotgun (WGS) entry which is preliminary data.</text>
</comment>
<evidence type="ECO:0000256" key="1">
    <source>
        <dbReference type="SAM" id="MobiDB-lite"/>
    </source>
</evidence>
<feature type="compositionally biased region" description="Basic and acidic residues" evidence="1">
    <location>
        <begin position="1"/>
        <end position="19"/>
    </location>
</feature>
<keyword evidence="3" id="KW-1185">Reference proteome</keyword>
<accession>A0A9W9YXE9</accession>